<dbReference type="Pfam" id="PF07238">
    <property type="entry name" value="PilZ"/>
    <property type="match status" value="1"/>
</dbReference>
<dbReference type="SUPFAM" id="SSF141371">
    <property type="entry name" value="PilZ domain-like"/>
    <property type="match status" value="1"/>
</dbReference>
<gene>
    <name evidence="2" type="ORF">V6575_08315</name>
</gene>
<feature type="domain" description="PilZ" evidence="1">
    <location>
        <begin position="13"/>
        <end position="91"/>
    </location>
</feature>
<evidence type="ECO:0000313" key="2">
    <source>
        <dbReference type="EMBL" id="MEJ8474091.1"/>
    </source>
</evidence>
<accession>A0ABU8TK36</accession>
<comment type="caution">
    <text evidence="2">The sequence shown here is derived from an EMBL/GenBank/DDBJ whole genome shotgun (WGS) entry which is preliminary data.</text>
</comment>
<evidence type="ECO:0000313" key="3">
    <source>
        <dbReference type="Proteomes" id="UP001385499"/>
    </source>
</evidence>
<dbReference type="Gene3D" id="2.40.10.220">
    <property type="entry name" value="predicted glycosyltransferase like domains"/>
    <property type="match status" value="1"/>
</dbReference>
<dbReference type="InterPro" id="IPR009875">
    <property type="entry name" value="PilZ_domain"/>
</dbReference>
<proteinExistence type="predicted"/>
<organism evidence="2 3">
    <name type="scientific">Roseibium algae</name>
    <dbReference type="NCBI Taxonomy" id="3123038"/>
    <lineage>
        <taxon>Bacteria</taxon>
        <taxon>Pseudomonadati</taxon>
        <taxon>Pseudomonadota</taxon>
        <taxon>Alphaproteobacteria</taxon>
        <taxon>Hyphomicrobiales</taxon>
        <taxon>Stappiaceae</taxon>
        <taxon>Roseibium</taxon>
    </lineage>
</organism>
<dbReference type="EMBL" id="JBAKIA010000004">
    <property type="protein sequence ID" value="MEJ8474091.1"/>
    <property type="molecule type" value="Genomic_DNA"/>
</dbReference>
<protein>
    <submittedName>
        <fullName evidence="2">PilZ domain-containing protein</fullName>
    </submittedName>
</protein>
<reference evidence="2 3" key="1">
    <citation type="submission" date="2024-02" db="EMBL/GenBank/DDBJ databases">
        <title>Roseibium algae sp. nov., isolated from marine alga (Grateloupia sp.), showing potential in myo-inositol conversion.</title>
        <authorList>
            <person name="Wang Y."/>
        </authorList>
    </citation>
    <scope>NUCLEOTIDE SEQUENCE [LARGE SCALE GENOMIC DNA]</scope>
    <source>
        <strain evidence="2 3">H3510</strain>
    </source>
</reference>
<dbReference type="Proteomes" id="UP001385499">
    <property type="component" value="Unassembled WGS sequence"/>
</dbReference>
<sequence length="92" mass="10340">MAAAPNLKLFEDLRLFPRKNCRWPAVMKAPDRHYSCVLEDISAGGCRIALNTSGIPVGIVITLVVPSKKLNFHGEIRWVRFGEAGIEFHFMD</sequence>
<dbReference type="RefSeq" id="WP_340273797.1">
    <property type="nucleotide sequence ID" value="NZ_JBAKIA010000004.1"/>
</dbReference>
<name>A0ABU8TK36_9HYPH</name>
<keyword evidence="3" id="KW-1185">Reference proteome</keyword>
<evidence type="ECO:0000259" key="1">
    <source>
        <dbReference type="Pfam" id="PF07238"/>
    </source>
</evidence>